<dbReference type="EMBL" id="FNCE01000007">
    <property type="protein sequence ID" value="SDG25520.1"/>
    <property type="molecule type" value="Genomic_DNA"/>
</dbReference>
<evidence type="ECO:0000313" key="5">
    <source>
        <dbReference type="Proteomes" id="UP000199415"/>
    </source>
</evidence>
<feature type="active site" description="Proton acceptor" evidence="2">
    <location>
        <position position="232"/>
    </location>
</feature>
<dbReference type="AlphaFoldDB" id="A0A1G7STB5"/>
<dbReference type="PANTHER" id="PTHR46394:SF1">
    <property type="entry name" value="PNPLA DOMAIN-CONTAINING PROTEIN"/>
    <property type="match status" value="1"/>
</dbReference>
<dbReference type="Pfam" id="PF01734">
    <property type="entry name" value="Patatin"/>
    <property type="match status" value="1"/>
</dbReference>
<accession>A0A1G7STB5</accession>
<dbReference type="SUPFAM" id="SSF52151">
    <property type="entry name" value="FabD/lysophospholipase-like"/>
    <property type="match status" value="1"/>
</dbReference>
<feature type="short sequence motif" description="DGA/G" evidence="2">
    <location>
        <begin position="232"/>
        <end position="234"/>
    </location>
</feature>
<dbReference type="STRING" id="1082479.SAMN05216241_107116"/>
<organism evidence="4 5">
    <name type="scientific">Limimonas halophila</name>
    <dbReference type="NCBI Taxonomy" id="1082479"/>
    <lineage>
        <taxon>Bacteria</taxon>
        <taxon>Pseudomonadati</taxon>
        <taxon>Pseudomonadota</taxon>
        <taxon>Alphaproteobacteria</taxon>
        <taxon>Rhodospirillales</taxon>
        <taxon>Rhodovibrionaceae</taxon>
        <taxon>Limimonas</taxon>
    </lineage>
</organism>
<evidence type="ECO:0000256" key="1">
    <source>
        <dbReference type="ARBA" id="ARBA00023098"/>
    </source>
</evidence>
<feature type="active site" description="Nucleophile" evidence="2">
    <location>
        <position position="26"/>
    </location>
</feature>
<evidence type="ECO:0000313" key="4">
    <source>
        <dbReference type="EMBL" id="SDG25520.1"/>
    </source>
</evidence>
<comment type="caution">
    <text evidence="2">Lacks conserved residue(s) required for the propagation of feature annotation.</text>
</comment>
<protein>
    <submittedName>
        <fullName evidence="4">Patatin-like phospholipase</fullName>
    </submittedName>
</protein>
<proteinExistence type="predicted"/>
<feature type="domain" description="PNPLA" evidence="3">
    <location>
        <begin position="1"/>
        <end position="245"/>
    </location>
</feature>
<dbReference type="GO" id="GO:0016042">
    <property type="term" value="P:lipid catabolic process"/>
    <property type="evidence" value="ECO:0007669"/>
    <property type="project" value="UniProtKB-UniRule"/>
</dbReference>
<feature type="short sequence motif" description="GXSXG" evidence="2">
    <location>
        <begin position="24"/>
        <end position="28"/>
    </location>
</feature>
<dbReference type="InterPro" id="IPR052580">
    <property type="entry name" value="Lipid_Hydrolase"/>
</dbReference>
<sequence length="554" mass="61209">MGVAHAGALKAAEEEGYVFRGVAGASAGALVATLVAIGYRSDDLIDPASPSSNILTNYAADPITVFGHKKWRTFRKASAQSNIYAFLMLNFGRHVGRIVPSSHTVQKSIIENFYYIDISSLRERINYIIRVKLASNLGVPNDDESLPDWVCFRDIDPLDHNWAAFLKIVATDVINRRPVVFGHHTPDVVIADAVLASISIPFVFSPVDVQEANKQHSSQQHSYDSSSRCFLDGGLVGNLPAWVFSDEKRYIERQIQDRVPLLAFELDGGESKFTPTRRSDRSYMTECVKSFFLNRPSVRNIAAFSHFCTEVGKAGIFGNQRITDELLSDLYVVSLSPSIAPFDLDMSAEKASEAYREGYSRARETFDFDCHMKGQLTRFLHELRVALENRSSEIRASDDTLQPVTLRAMFIQPVGSGRFSFKIVASSGLASSDPDDALMIDSRNAGAPAAFHKRKAVYLNVSRNSRRSLYMTKYEMAMVSPNLQSIIALPVWSPTGTAAGTSTGMKPLGVVSIDSSEDLWREYIDRVFMRLFGAYAMVFSSILSEALGGGGNGH</sequence>
<keyword evidence="2" id="KW-0442">Lipid degradation</keyword>
<dbReference type="InterPro" id="IPR016035">
    <property type="entry name" value="Acyl_Trfase/lysoPLipase"/>
</dbReference>
<dbReference type="GO" id="GO:0016787">
    <property type="term" value="F:hydrolase activity"/>
    <property type="evidence" value="ECO:0007669"/>
    <property type="project" value="UniProtKB-UniRule"/>
</dbReference>
<dbReference type="PANTHER" id="PTHR46394">
    <property type="entry name" value="ANNEXIN"/>
    <property type="match status" value="1"/>
</dbReference>
<evidence type="ECO:0000256" key="2">
    <source>
        <dbReference type="PROSITE-ProRule" id="PRU01161"/>
    </source>
</evidence>
<gene>
    <name evidence="4" type="ORF">SAMN05216241_107116</name>
</gene>
<dbReference type="InterPro" id="IPR002641">
    <property type="entry name" value="PNPLA_dom"/>
</dbReference>
<keyword evidence="2" id="KW-0378">Hydrolase</keyword>
<keyword evidence="1 2" id="KW-0443">Lipid metabolism</keyword>
<reference evidence="4 5" key="1">
    <citation type="submission" date="2016-10" db="EMBL/GenBank/DDBJ databases">
        <authorList>
            <person name="de Groot N.N."/>
        </authorList>
    </citation>
    <scope>NUCLEOTIDE SEQUENCE [LARGE SCALE GENOMIC DNA]</scope>
    <source>
        <strain evidence="4 5">DSM 25584</strain>
    </source>
</reference>
<name>A0A1G7STB5_9PROT</name>
<evidence type="ECO:0000259" key="3">
    <source>
        <dbReference type="PROSITE" id="PS51635"/>
    </source>
</evidence>
<keyword evidence="5" id="KW-1185">Reference proteome</keyword>
<dbReference type="PROSITE" id="PS51635">
    <property type="entry name" value="PNPLA"/>
    <property type="match status" value="1"/>
</dbReference>
<dbReference type="Proteomes" id="UP000199415">
    <property type="component" value="Unassembled WGS sequence"/>
</dbReference>
<dbReference type="Gene3D" id="3.40.1090.10">
    <property type="entry name" value="Cytosolic phospholipase A2 catalytic domain"/>
    <property type="match status" value="1"/>
</dbReference>